<gene>
    <name evidence="2" type="ORF">FTW19_06245</name>
</gene>
<dbReference type="Gene3D" id="3.40.50.150">
    <property type="entry name" value="Vaccinia Virus protein VP39"/>
    <property type="match status" value="1"/>
</dbReference>
<protein>
    <recommendedName>
        <fullName evidence="1">DOT1 domain-containing protein</fullName>
    </recommendedName>
</protein>
<dbReference type="InterPro" id="IPR025789">
    <property type="entry name" value="DOT1_dom"/>
</dbReference>
<dbReference type="InterPro" id="IPR029063">
    <property type="entry name" value="SAM-dependent_MTases_sf"/>
</dbReference>
<evidence type="ECO:0000313" key="3">
    <source>
        <dbReference type="Proteomes" id="UP000321820"/>
    </source>
</evidence>
<sequence>MLDGFLAELEIDSNLFGREGLRRRIDALDRLDFFLGSAGPRSGVAVRRAVTMRARLDAANAAVYDTIREEIRHGFVADVWQWLRGQRETELPRPGLSYDSLDEIVSGLLQLHVPEMELPELAEEMVFYQPTPVRHILDLIERLGLQETDCLVDFGAGMGHVSLLASMLSGCQSFGIEVQAAYVAAARQCAVGLGLGRARFLEQDAREADLSWGTVFYLYTPFRGTMLADVLQRLGEESRRRPIRIASLGPCTSEIAAQRWVRSVSTMEEGRVSLFEAG</sequence>
<name>A0A5B9E5W0_9BACT</name>
<dbReference type="EMBL" id="CP042806">
    <property type="protein sequence ID" value="QEE27632.1"/>
    <property type="molecule type" value="Genomic_DNA"/>
</dbReference>
<keyword evidence="3" id="KW-1185">Reference proteome</keyword>
<dbReference type="Pfam" id="PF08123">
    <property type="entry name" value="DOT1"/>
    <property type="match status" value="1"/>
</dbReference>
<dbReference type="Proteomes" id="UP000321820">
    <property type="component" value="Chromosome"/>
</dbReference>
<evidence type="ECO:0000313" key="2">
    <source>
        <dbReference type="EMBL" id="QEE27632.1"/>
    </source>
</evidence>
<dbReference type="KEGG" id="talb:FTW19_06245"/>
<dbReference type="RefSeq" id="WP_147646823.1">
    <property type="nucleotide sequence ID" value="NZ_CP042806.1"/>
</dbReference>
<feature type="domain" description="DOT1" evidence="1">
    <location>
        <begin position="133"/>
        <end position="185"/>
    </location>
</feature>
<dbReference type="SUPFAM" id="SSF53335">
    <property type="entry name" value="S-adenosyl-L-methionine-dependent methyltransferases"/>
    <property type="match status" value="1"/>
</dbReference>
<dbReference type="GO" id="GO:0031151">
    <property type="term" value="F:histone H3K79 methyltransferase activity"/>
    <property type="evidence" value="ECO:0007669"/>
    <property type="project" value="InterPro"/>
</dbReference>
<organism evidence="2 3">
    <name type="scientific">Terriglobus albidus</name>
    <dbReference type="NCBI Taxonomy" id="1592106"/>
    <lineage>
        <taxon>Bacteria</taxon>
        <taxon>Pseudomonadati</taxon>
        <taxon>Acidobacteriota</taxon>
        <taxon>Terriglobia</taxon>
        <taxon>Terriglobales</taxon>
        <taxon>Acidobacteriaceae</taxon>
        <taxon>Terriglobus</taxon>
    </lineage>
</organism>
<dbReference type="OrthoDB" id="5495550at2"/>
<evidence type="ECO:0000259" key="1">
    <source>
        <dbReference type="Pfam" id="PF08123"/>
    </source>
</evidence>
<dbReference type="AlphaFoldDB" id="A0A5B9E5W0"/>
<proteinExistence type="predicted"/>
<accession>A0A5B9E5W0</accession>
<reference evidence="2 3" key="1">
    <citation type="submission" date="2019-08" db="EMBL/GenBank/DDBJ databases">
        <title>Complete genome sequence of Terriglobus albidus strain ORNL.</title>
        <authorList>
            <person name="Podar M."/>
        </authorList>
    </citation>
    <scope>NUCLEOTIDE SEQUENCE [LARGE SCALE GENOMIC DNA]</scope>
    <source>
        <strain evidence="2 3">ORNL</strain>
    </source>
</reference>